<organism evidence="7 8">
    <name type="scientific">Elsinoe australis</name>
    <dbReference type="NCBI Taxonomy" id="40998"/>
    <lineage>
        <taxon>Eukaryota</taxon>
        <taxon>Fungi</taxon>
        <taxon>Dikarya</taxon>
        <taxon>Ascomycota</taxon>
        <taxon>Pezizomycotina</taxon>
        <taxon>Dothideomycetes</taxon>
        <taxon>Dothideomycetidae</taxon>
        <taxon>Myriangiales</taxon>
        <taxon>Elsinoaceae</taxon>
        <taxon>Elsinoe</taxon>
    </lineage>
</organism>
<evidence type="ECO:0000256" key="3">
    <source>
        <dbReference type="ARBA" id="ARBA00022630"/>
    </source>
</evidence>
<protein>
    <recommendedName>
        <fullName evidence="6">FAD-binding PCMH-type domain-containing protein</fullName>
    </recommendedName>
</protein>
<keyword evidence="8" id="KW-1185">Reference proteome</keyword>
<evidence type="ECO:0000259" key="6">
    <source>
        <dbReference type="PROSITE" id="PS51387"/>
    </source>
</evidence>
<dbReference type="InterPro" id="IPR016169">
    <property type="entry name" value="FAD-bd_PCMH_sub2"/>
</dbReference>
<dbReference type="PANTHER" id="PTHR42973:SF39">
    <property type="entry name" value="FAD-BINDING PCMH-TYPE DOMAIN-CONTAINING PROTEIN"/>
    <property type="match status" value="1"/>
</dbReference>
<dbReference type="Proteomes" id="UP000243723">
    <property type="component" value="Unassembled WGS sequence"/>
</dbReference>
<evidence type="ECO:0000313" key="7">
    <source>
        <dbReference type="EMBL" id="PSK42077.1"/>
    </source>
</evidence>
<dbReference type="InterPro" id="IPR016164">
    <property type="entry name" value="FAD-linked_Oxase-like_C"/>
</dbReference>
<dbReference type="GO" id="GO:0016491">
    <property type="term" value="F:oxidoreductase activity"/>
    <property type="evidence" value="ECO:0007669"/>
    <property type="project" value="UniProtKB-KW"/>
</dbReference>
<dbReference type="InterPro" id="IPR050416">
    <property type="entry name" value="FAD-linked_Oxidoreductase"/>
</dbReference>
<dbReference type="Gene3D" id="3.30.465.10">
    <property type="match status" value="1"/>
</dbReference>
<dbReference type="InterPro" id="IPR036318">
    <property type="entry name" value="FAD-bd_PCMH-like_sf"/>
</dbReference>
<dbReference type="Pfam" id="PF01565">
    <property type="entry name" value="FAD_binding_4"/>
    <property type="match status" value="1"/>
</dbReference>
<comment type="cofactor">
    <cofactor evidence="1">
        <name>FAD</name>
        <dbReference type="ChEBI" id="CHEBI:57692"/>
    </cofactor>
</comment>
<dbReference type="InterPro" id="IPR006094">
    <property type="entry name" value="Oxid_FAD_bind_N"/>
</dbReference>
<keyword evidence="4" id="KW-0274">FAD</keyword>
<dbReference type="GO" id="GO:0071949">
    <property type="term" value="F:FAD binding"/>
    <property type="evidence" value="ECO:0007669"/>
    <property type="project" value="InterPro"/>
</dbReference>
<comment type="similarity">
    <text evidence="2">Belongs to the oxygen-dependent FAD-linked oxidoreductase family.</text>
</comment>
<evidence type="ECO:0000256" key="1">
    <source>
        <dbReference type="ARBA" id="ARBA00001974"/>
    </source>
</evidence>
<comment type="caution">
    <text evidence="7">The sequence shown here is derived from an EMBL/GenBank/DDBJ whole genome shotgun (WGS) entry which is preliminary data.</text>
</comment>
<dbReference type="InterPro" id="IPR016167">
    <property type="entry name" value="FAD-bd_PCMH_sub1"/>
</dbReference>
<evidence type="ECO:0000313" key="8">
    <source>
        <dbReference type="Proteomes" id="UP000243723"/>
    </source>
</evidence>
<dbReference type="PANTHER" id="PTHR42973">
    <property type="entry name" value="BINDING OXIDOREDUCTASE, PUTATIVE (AFU_ORTHOLOGUE AFUA_1G17690)-RELATED"/>
    <property type="match status" value="1"/>
</dbReference>
<dbReference type="EMBL" id="NHZQ01000335">
    <property type="protein sequence ID" value="PSK42077.1"/>
    <property type="molecule type" value="Genomic_DNA"/>
</dbReference>
<feature type="domain" description="FAD-binding PCMH-type" evidence="6">
    <location>
        <begin position="36"/>
        <end position="204"/>
    </location>
</feature>
<name>A0A2P7Z1I7_9PEZI</name>
<dbReference type="Gene3D" id="3.40.462.20">
    <property type="match status" value="1"/>
</dbReference>
<dbReference type="SUPFAM" id="SSF56176">
    <property type="entry name" value="FAD-binding/transporter-associated domain-like"/>
    <property type="match status" value="1"/>
</dbReference>
<dbReference type="InterPro" id="IPR016166">
    <property type="entry name" value="FAD-bd_PCMH"/>
</dbReference>
<dbReference type="OrthoDB" id="2151789at2759"/>
<dbReference type="SUPFAM" id="SSF55103">
    <property type="entry name" value="FAD-linked oxidases, C-terminal domain"/>
    <property type="match status" value="1"/>
</dbReference>
<evidence type="ECO:0000256" key="2">
    <source>
        <dbReference type="ARBA" id="ARBA00005466"/>
    </source>
</evidence>
<dbReference type="InterPro" id="IPR012951">
    <property type="entry name" value="BBE"/>
</dbReference>
<dbReference type="Pfam" id="PF08031">
    <property type="entry name" value="BBE"/>
    <property type="match status" value="1"/>
</dbReference>
<reference evidence="7 8" key="1">
    <citation type="submission" date="2017-05" db="EMBL/GenBank/DDBJ databases">
        <title>Draft genome sequence of Elsinoe australis.</title>
        <authorList>
            <person name="Cheng Q."/>
        </authorList>
    </citation>
    <scope>NUCLEOTIDE SEQUENCE [LARGE SCALE GENOMIC DNA]</scope>
    <source>
        <strain evidence="7 8">NL1</strain>
    </source>
</reference>
<keyword evidence="3" id="KW-0285">Flavoprotein</keyword>
<dbReference type="PROSITE" id="PS51387">
    <property type="entry name" value="FAD_PCMH"/>
    <property type="match status" value="1"/>
</dbReference>
<evidence type="ECO:0000256" key="4">
    <source>
        <dbReference type="ARBA" id="ARBA00022827"/>
    </source>
</evidence>
<dbReference type="Gene3D" id="3.30.43.10">
    <property type="entry name" value="Uridine Diphospho-n-acetylenolpyruvylglucosamine Reductase, domain 2"/>
    <property type="match status" value="1"/>
</dbReference>
<keyword evidence="5" id="KW-0560">Oxidoreductase</keyword>
<sequence>MSATLDTLRSHLLPGELFEKGTVQYNDQSKPWSTHADQHPLVVFTPSSLESMSQIVKVLCDSDLDFAVRNTGTGSASAKDVILSTHGFKSFEYDKSTHVLTVGSGLCWGEVDAWMEDNVPGYSVVGARCSWVGVTGAALVGGLSWLSHEFGMISDPQNMLDVQIVLRDGRVLWASEEPDLLWALRGGGGNFGVVTALKLQARPYPTQIFSGLVSVPYQSLKEASKVVADMAARTADPRLAMHVVNLGPGMGFPDQGSKPDIGFLVYDANATEHGLSEAGFKPVLDIPGAQNFGTQELTIRQVNALAETFRDYQGSSHFWLSAPLIENVEDDTLIRAWKWYENCVDECEGFGSNSTVLLEFMQDKAYNSSGGRAATAWPHAGRRHVMQLVLGCKQEQAPLDLKDIAMRRMTNAATEISGPGKETGEYHAGFLHEWNDLEQVYGENYDKLREIKMRYDPQNRFNKSINLAGSKKSSAIVT</sequence>
<proteinExistence type="inferred from homology"/>
<accession>A0A2P7Z1I7</accession>
<dbReference type="STRING" id="40998.A0A2P7Z1I7"/>
<gene>
    <name evidence="7" type="ORF">B9Z65_3991</name>
</gene>
<dbReference type="AlphaFoldDB" id="A0A2P7Z1I7"/>
<evidence type="ECO:0000256" key="5">
    <source>
        <dbReference type="ARBA" id="ARBA00023002"/>
    </source>
</evidence>